<evidence type="ECO:0000256" key="1">
    <source>
        <dbReference type="SAM" id="MobiDB-lite"/>
    </source>
</evidence>
<sequence>MFRNPQTLADRRRREIQAELRRQRLAAGITYPGKPCDACVPVETIEWREGSGSTPPVHVEPEGDSMVTLPSGAGVV</sequence>
<reference evidence="2 3" key="1">
    <citation type="submission" date="2024-02" db="EMBL/GenBank/DDBJ databases">
        <title>Genome analysis and characterization of Microbaculum marinisediminis sp. nov., isolated from marine sediment.</title>
        <authorList>
            <person name="Du Z.-J."/>
            <person name="Ye Y.-Q."/>
            <person name="Zhang Z.-R."/>
            <person name="Yuan S.-M."/>
            <person name="Zhang X.-Y."/>
        </authorList>
    </citation>
    <scope>NUCLEOTIDE SEQUENCE [LARGE SCALE GENOMIC DNA]</scope>
    <source>
        <strain evidence="2 3">SDUM1044001</strain>
    </source>
</reference>
<comment type="caution">
    <text evidence="2">The sequence shown here is derived from an EMBL/GenBank/DDBJ whole genome shotgun (WGS) entry which is preliminary data.</text>
</comment>
<feature type="region of interest" description="Disordered" evidence="1">
    <location>
        <begin position="48"/>
        <end position="76"/>
    </location>
</feature>
<dbReference type="Proteomes" id="UP001378188">
    <property type="component" value="Unassembled WGS sequence"/>
</dbReference>
<evidence type="ECO:0000313" key="3">
    <source>
        <dbReference type="Proteomes" id="UP001378188"/>
    </source>
</evidence>
<accession>A0AAW9RMR9</accession>
<dbReference type="RefSeq" id="WP_340330921.1">
    <property type="nucleotide sequence ID" value="NZ_JAZHOF010000007.1"/>
</dbReference>
<name>A0AAW9RMR9_9HYPH</name>
<dbReference type="EMBL" id="JAZHOF010000007">
    <property type="protein sequence ID" value="MEJ8573220.1"/>
    <property type="molecule type" value="Genomic_DNA"/>
</dbReference>
<protein>
    <submittedName>
        <fullName evidence="2">Uncharacterized protein</fullName>
    </submittedName>
</protein>
<proteinExistence type="predicted"/>
<evidence type="ECO:0000313" key="2">
    <source>
        <dbReference type="EMBL" id="MEJ8573220.1"/>
    </source>
</evidence>
<keyword evidence="3" id="KW-1185">Reference proteome</keyword>
<dbReference type="AlphaFoldDB" id="A0AAW9RMR9"/>
<organism evidence="2 3">
    <name type="scientific">Microbaculum marinum</name>
    <dbReference type="NCBI Taxonomy" id="1764581"/>
    <lineage>
        <taxon>Bacteria</taxon>
        <taxon>Pseudomonadati</taxon>
        <taxon>Pseudomonadota</taxon>
        <taxon>Alphaproteobacteria</taxon>
        <taxon>Hyphomicrobiales</taxon>
        <taxon>Tepidamorphaceae</taxon>
        <taxon>Microbaculum</taxon>
    </lineage>
</organism>
<gene>
    <name evidence="2" type="ORF">V3328_17140</name>
</gene>